<dbReference type="AlphaFoldDB" id="A0A4Y8UI84"/>
<dbReference type="Pfam" id="PF02880">
    <property type="entry name" value="PGM_PMM_III"/>
    <property type="match status" value="1"/>
</dbReference>
<comment type="caution">
    <text evidence="14">The sequence shown here is derived from an EMBL/GenBank/DDBJ whole genome shotgun (WGS) entry which is preliminary data.</text>
</comment>
<dbReference type="Pfam" id="PF00408">
    <property type="entry name" value="PGM_PMM_IV"/>
    <property type="match status" value="1"/>
</dbReference>
<dbReference type="GO" id="GO:0046872">
    <property type="term" value="F:metal ion binding"/>
    <property type="evidence" value="ECO:0007669"/>
    <property type="project" value="UniProtKB-KW"/>
</dbReference>
<evidence type="ECO:0000259" key="11">
    <source>
        <dbReference type="Pfam" id="PF02878"/>
    </source>
</evidence>
<feature type="domain" description="Alpha-D-phosphohexomutase alpha/beta/alpha" evidence="11">
    <location>
        <begin position="19"/>
        <end position="152"/>
    </location>
</feature>
<dbReference type="PANTHER" id="PTHR43771">
    <property type="entry name" value="PHOSPHOMANNOMUTASE"/>
    <property type="match status" value="1"/>
</dbReference>
<dbReference type="OrthoDB" id="9803322at2"/>
<dbReference type="PRINTS" id="PR00509">
    <property type="entry name" value="PGMPMM"/>
</dbReference>
<dbReference type="InterPro" id="IPR005843">
    <property type="entry name" value="A-D-PHexomutase_C"/>
</dbReference>
<dbReference type="InterPro" id="IPR016055">
    <property type="entry name" value="A-D-PHexomutase_a/b/a-I/II/III"/>
</dbReference>
<comment type="cofactor">
    <cofactor evidence="2">
        <name>Mg(2+)</name>
        <dbReference type="ChEBI" id="CHEBI:18420"/>
    </cofactor>
</comment>
<dbReference type="Proteomes" id="UP000298133">
    <property type="component" value="Unassembled WGS sequence"/>
</dbReference>
<reference evidence="14 15" key="1">
    <citation type="submission" date="2019-03" db="EMBL/GenBank/DDBJ databases">
        <title>Draft genome of Gammaproteobacteria bacterium LSUCC0057, a member of the SAR92 clade.</title>
        <authorList>
            <person name="Lanclos V.C."/>
            <person name="Doiron C."/>
            <person name="Henson M.W."/>
            <person name="Thrash J.C."/>
        </authorList>
    </citation>
    <scope>NUCLEOTIDE SEQUENCE [LARGE SCALE GENOMIC DNA]</scope>
    <source>
        <strain evidence="14 15">LSUCC0057</strain>
    </source>
</reference>
<keyword evidence="7" id="KW-0479">Metal-binding</keyword>
<dbReference type="InterPro" id="IPR005844">
    <property type="entry name" value="A-D-PHexomutase_a/b/a-I"/>
</dbReference>
<dbReference type="InterPro" id="IPR005846">
    <property type="entry name" value="A-D-PHexomutase_a/b/a-III"/>
</dbReference>
<evidence type="ECO:0000259" key="12">
    <source>
        <dbReference type="Pfam" id="PF02879"/>
    </source>
</evidence>
<dbReference type="EC" id="5.4.2.8" evidence="5"/>
<dbReference type="Gene3D" id="3.30.310.50">
    <property type="entry name" value="Alpha-D-phosphohexomutase, C-terminal domain"/>
    <property type="match status" value="1"/>
</dbReference>
<dbReference type="InterPro" id="IPR005841">
    <property type="entry name" value="Alpha-D-phosphohexomutase_SF"/>
</dbReference>
<evidence type="ECO:0000313" key="14">
    <source>
        <dbReference type="EMBL" id="TFH67871.1"/>
    </source>
</evidence>
<evidence type="ECO:0000256" key="5">
    <source>
        <dbReference type="ARBA" id="ARBA00012730"/>
    </source>
</evidence>
<evidence type="ECO:0000313" key="15">
    <source>
        <dbReference type="Proteomes" id="UP000298133"/>
    </source>
</evidence>
<dbReference type="CDD" id="cd03089">
    <property type="entry name" value="PMM_PGM"/>
    <property type="match status" value="1"/>
</dbReference>
<feature type="domain" description="Alpha-D-phosphohexomutase alpha/beta/alpha" evidence="12">
    <location>
        <begin position="169"/>
        <end position="269"/>
    </location>
</feature>
<dbReference type="InterPro" id="IPR036900">
    <property type="entry name" value="A-D-PHexomutase_C_sf"/>
</dbReference>
<keyword evidence="15" id="KW-1185">Reference proteome</keyword>
<evidence type="ECO:0000256" key="7">
    <source>
        <dbReference type="ARBA" id="ARBA00022723"/>
    </source>
</evidence>
<evidence type="ECO:0000259" key="13">
    <source>
        <dbReference type="Pfam" id="PF02880"/>
    </source>
</evidence>
<dbReference type="Pfam" id="PF02878">
    <property type="entry name" value="PGM_PMM_I"/>
    <property type="match status" value="1"/>
</dbReference>
<dbReference type="GO" id="GO:0005975">
    <property type="term" value="P:carbohydrate metabolic process"/>
    <property type="evidence" value="ECO:0007669"/>
    <property type="project" value="InterPro"/>
</dbReference>
<accession>A0A4Y8UI84</accession>
<evidence type="ECO:0000259" key="10">
    <source>
        <dbReference type="Pfam" id="PF00408"/>
    </source>
</evidence>
<evidence type="ECO:0000256" key="1">
    <source>
        <dbReference type="ARBA" id="ARBA00000586"/>
    </source>
</evidence>
<dbReference type="Pfam" id="PF02879">
    <property type="entry name" value="PGM_PMM_II"/>
    <property type="match status" value="1"/>
</dbReference>
<comment type="similarity">
    <text evidence="4">Belongs to the phosphohexose mutase family.</text>
</comment>
<feature type="domain" description="Alpha-D-phosphohexomutase C-terminal" evidence="10">
    <location>
        <begin position="390"/>
        <end position="464"/>
    </location>
</feature>
<sequence length="481" mass="52005">MRSCWQLVDAVTDATRHPAFRRYDLRGRAGSGPEQLSSPFATALGQALAIELGERRRQRFYLGRDQRLTSPALAAALAEGLVSSGCNVVDLGAVPTPMVNFAIQNDPDCAGGAMVTASHNPPSDNGFKLYFGQAVATAEQLQRLAQSVQSASFSPARGGRLQRGEISARYLDRVVADLTDSAPLRPRHIVIDTANAVAAPFARQLFERLGMRLTVLNGEVDGHFPGHPPNPADPANLAQLRAAVVAERAELGLAFDGDADRLVAVCGEGNIVWPDRLLMLFAQQLLARQPGASVVYDIKCSQQLAALVAEAGGVAAQCQTGHAFVRRAVAQHQAALAGEFSGHFFFPDRWYPFDDGLYAGARLLQLLDQRGCSLQQAVAELPQSYSSDEILVPVADSEKFAVMEQFIAQARFDSAQINLLDGLRADFAHGWGLVRASNTGPALTLRFEAQTSAELNTIQQQFAQQLRPHLTHIDEYLPVCL</sequence>
<dbReference type="PANTHER" id="PTHR43771:SF2">
    <property type="entry name" value="PHOSPHOMANNOMUTASE_PHOSPHOGLUCOMUTASE"/>
    <property type="match status" value="1"/>
</dbReference>
<gene>
    <name evidence="14" type="ORF">E3W66_06390</name>
</gene>
<dbReference type="SUPFAM" id="SSF53738">
    <property type="entry name" value="Phosphoglucomutase, first 3 domains"/>
    <property type="match status" value="3"/>
</dbReference>
<comment type="catalytic activity">
    <reaction evidence="1">
        <text>alpha-D-mannose 1-phosphate = D-mannose 6-phosphate</text>
        <dbReference type="Rhea" id="RHEA:11140"/>
        <dbReference type="ChEBI" id="CHEBI:58409"/>
        <dbReference type="ChEBI" id="CHEBI:58735"/>
        <dbReference type="EC" id="5.4.2.8"/>
    </reaction>
</comment>
<evidence type="ECO:0000256" key="6">
    <source>
        <dbReference type="ARBA" id="ARBA00022553"/>
    </source>
</evidence>
<evidence type="ECO:0000256" key="3">
    <source>
        <dbReference type="ARBA" id="ARBA00004699"/>
    </source>
</evidence>
<evidence type="ECO:0000256" key="9">
    <source>
        <dbReference type="ARBA" id="ARBA00023235"/>
    </source>
</evidence>
<organism evidence="14 15">
    <name type="scientific">Gammaproteobacteria bacterium LSUCC0057</name>
    <dbReference type="NCBI Taxonomy" id="2559237"/>
    <lineage>
        <taxon>Bacteria</taxon>
        <taxon>Pseudomonadati</taxon>
        <taxon>Pseudomonadota</taxon>
        <taxon>Gammaproteobacteria</taxon>
        <taxon>Cellvibrionales</taxon>
        <taxon>Porticoccaceae</taxon>
        <taxon>SAR92 clade</taxon>
    </lineage>
</organism>
<protein>
    <recommendedName>
        <fullName evidence="5">phosphomannomutase</fullName>
        <ecNumber evidence="5">5.4.2.8</ecNumber>
    </recommendedName>
</protein>
<comment type="pathway">
    <text evidence="3">Nucleotide-sugar biosynthesis; GDP-alpha-D-mannose biosynthesis; alpha-D-mannose 1-phosphate from D-fructose 6-phosphate: step 2/2.</text>
</comment>
<keyword evidence="8" id="KW-0460">Magnesium</keyword>
<evidence type="ECO:0000256" key="4">
    <source>
        <dbReference type="ARBA" id="ARBA00010231"/>
    </source>
</evidence>
<name>A0A4Y8UI84_9GAMM</name>
<feature type="domain" description="Alpha-D-phosphohexomutase alpha/beta/alpha" evidence="13">
    <location>
        <begin position="274"/>
        <end position="385"/>
    </location>
</feature>
<keyword evidence="9" id="KW-0413">Isomerase</keyword>
<dbReference type="Gene3D" id="3.40.120.10">
    <property type="entry name" value="Alpha-D-Glucose-1,6-Bisphosphate, subunit A, domain 3"/>
    <property type="match status" value="3"/>
</dbReference>
<proteinExistence type="inferred from homology"/>
<dbReference type="InterPro" id="IPR005845">
    <property type="entry name" value="A-D-PHexomutase_a/b/a-II"/>
</dbReference>
<dbReference type="EMBL" id="SPIA01000002">
    <property type="protein sequence ID" value="TFH67871.1"/>
    <property type="molecule type" value="Genomic_DNA"/>
</dbReference>
<dbReference type="SUPFAM" id="SSF55957">
    <property type="entry name" value="Phosphoglucomutase, C-terminal domain"/>
    <property type="match status" value="1"/>
</dbReference>
<dbReference type="GO" id="GO:0004615">
    <property type="term" value="F:phosphomannomutase activity"/>
    <property type="evidence" value="ECO:0007669"/>
    <property type="project" value="UniProtKB-EC"/>
</dbReference>
<evidence type="ECO:0000256" key="2">
    <source>
        <dbReference type="ARBA" id="ARBA00001946"/>
    </source>
</evidence>
<evidence type="ECO:0000256" key="8">
    <source>
        <dbReference type="ARBA" id="ARBA00022842"/>
    </source>
</evidence>
<keyword evidence="6" id="KW-0597">Phosphoprotein</keyword>